<evidence type="ECO:0000313" key="2">
    <source>
        <dbReference type="Proteomes" id="UP001225072"/>
    </source>
</evidence>
<dbReference type="InterPro" id="IPR036102">
    <property type="entry name" value="OsmC/Ohrsf"/>
</dbReference>
<comment type="caution">
    <text evidence="1">The sequence shown here is derived from an EMBL/GenBank/DDBJ whole genome shotgun (WGS) entry which is preliminary data.</text>
</comment>
<dbReference type="Pfam" id="PF02566">
    <property type="entry name" value="OsmC"/>
    <property type="match status" value="1"/>
</dbReference>
<accession>A0ABU0TN38</accession>
<dbReference type="Proteomes" id="UP001225072">
    <property type="component" value="Unassembled WGS sequence"/>
</dbReference>
<keyword evidence="2" id="KW-1185">Reference proteome</keyword>
<reference evidence="1 2" key="1">
    <citation type="submission" date="2023-07" db="EMBL/GenBank/DDBJ databases">
        <title>Functional and genomic diversity of the sorghum phyllosphere microbiome.</title>
        <authorList>
            <person name="Shade A."/>
        </authorList>
    </citation>
    <scope>NUCLEOTIDE SEQUENCE [LARGE SCALE GENOMIC DNA]</scope>
    <source>
        <strain evidence="1 2">SORGH_AS_1064</strain>
    </source>
</reference>
<organism evidence="1 2">
    <name type="scientific">Chryseobacterium camelliae</name>
    <dbReference type="NCBI Taxonomy" id="1265445"/>
    <lineage>
        <taxon>Bacteria</taxon>
        <taxon>Pseudomonadati</taxon>
        <taxon>Bacteroidota</taxon>
        <taxon>Flavobacteriia</taxon>
        <taxon>Flavobacteriales</taxon>
        <taxon>Weeksellaceae</taxon>
        <taxon>Chryseobacterium group</taxon>
        <taxon>Chryseobacterium</taxon>
    </lineage>
</organism>
<dbReference type="RefSeq" id="WP_307451438.1">
    <property type="nucleotide sequence ID" value="NZ_JAUTAL010000001.1"/>
</dbReference>
<gene>
    <name evidence="1" type="ORF">QE404_002862</name>
</gene>
<dbReference type="InterPro" id="IPR003718">
    <property type="entry name" value="OsmC/Ohr_fam"/>
</dbReference>
<sequence length="155" mass="17662">MKKTHHYHNKTIWTGNTGLSTKNYRSYERTYTISVEGKADLSGSSDPAFLGNPQLHNPEDLLLASVSSCHLLWYLHLCSVHHILVEEYTDCAEGFMEEHENGSGRFTDIVLKPKIKVAQKDMVEKAVELHHSAGEYCFIANSLNFKVRHEPEITF</sequence>
<dbReference type="Gene3D" id="3.30.300.20">
    <property type="match status" value="1"/>
</dbReference>
<dbReference type="PANTHER" id="PTHR42830">
    <property type="entry name" value="OSMOTICALLY INDUCIBLE FAMILY PROTEIN"/>
    <property type="match status" value="1"/>
</dbReference>
<dbReference type="InterPro" id="IPR015946">
    <property type="entry name" value="KH_dom-like_a/b"/>
</dbReference>
<dbReference type="SUPFAM" id="SSF82784">
    <property type="entry name" value="OsmC-like"/>
    <property type="match status" value="1"/>
</dbReference>
<proteinExistence type="predicted"/>
<protein>
    <submittedName>
        <fullName evidence="1">Organic hydroperoxide reductase OsmC/OhrA</fullName>
    </submittedName>
</protein>
<evidence type="ECO:0000313" key="1">
    <source>
        <dbReference type="EMBL" id="MDQ1097715.1"/>
    </source>
</evidence>
<dbReference type="InterPro" id="IPR052707">
    <property type="entry name" value="OsmC_Ohr_Peroxiredoxin"/>
</dbReference>
<dbReference type="EMBL" id="JAUTAL010000001">
    <property type="protein sequence ID" value="MDQ1097715.1"/>
    <property type="molecule type" value="Genomic_DNA"/>
</dbReference>
<dbReference type="PANTHER" id="PTHR42830:SF2">
    <property type="entry name" value="OSMC_OHR FAMILY PROTEIN"/>
    <property type="match status" value="1"/>
</dbReference>
<name>A0ABU0TN38_9FLAO</name>